<gene>
    <name evidence="1" type="ORF">DIU77_016655</name>
</gene>
<evidence type="ECO:0000313" key="1">
    <source>
        <dbReference type="EMBL" id="MFO7193876.1"/>
    </source>
</evidence>
<accession>A0ABD6FIS1</accession>
<sequence length="198" mass="21797">MLVTEQTSDDHVTGYRYEIYSSSGRLLAVCVEDISPPSATASTREAMRHNATDFIDLHDAQGNRWGRLTHRKSTKSVVTVTAMNGFEIGQVHQENIVGKVRLSISAQGNPIAQVRAADMRATQFAINDPRGTQIGRLIKIGSYHNWRPFARPSKAAGRYVVDLATRAPEPLATMLATLPIAVDLTMNVDPALSRSLRR</sequence>
<evidence type="ECO:0000313" key="2">
    <source>
        <dbReference type="Proteomes" id="UP000249324"/>
    </source>
</evidence>
<reference evidence="1 2" key="1">
    <citation type="journal article" date="2021" name="BMC Genomics">
        <title>Genome-resolved metagenome and metatranscriptome analyses of thermophilic composting reveal key bacterial players and their metabolic interactions.</title>
        <authorList>
            <person name="Braga L.P.P."/>
            <person name="Pereira R.V."/>
            <person name="Martins L.F."/>
            <person name="Moura L.M.S."/>
            <person name="Sanchez F.B."/>
            <person name="Patane J.S.L."/>
            <person name="da Silva A.M."/>
            <person name="Setubal J.C."/>
        </authorList>
    </citation>
    <scope>NUCLEOTIDE SEQUENCE [LARGE SCALE GENOMIC DNA]</scope>
    <source>
        <strain evidence="1">ZC4RG45</strain>
    </source>
</reference>
<protein>
    <submittedName>
        <fullName evidence="1">Uncharacterized protein</fullName>
    </submittedName>
</protein>
<dbReference type="AlphaFoldDB" id="A0ABD6FIS1"/>
<name>A0ABD6FIS1_9PSEU</name>
<dbReference type="Proteomes" id="UP000249324">
    <property type="component" value="Unassembled WGS sequence"/>
</dbReference>
<proteinExistence type="predicted"/>
<organism evidence="1 2">
    <name type="scientific">Thermocrispum agreste</name>
    <dbReference type="NCBI Taxonomy" id="37925"/>
    <lineage>
        <taxon>Bacteria</taxon>
        <taxon>Bacillati</taxon>
        <taxon>Actinomycetota</taxon>
        <taxon>Actinomycetes</taxon>
        <taxon>Pseudonocardiales</taxon>
        <taxon>Pseudonocardiaceae</taxon>
        <taxon>Thermocrispum</taxon>
    </lineage>
</organism>
<comment type="caution">
    <text evidence="1">The sequence shown here is derived from an EMBL/GenBank/DDBJ whole genome shotgun (WGS) entry which is preliminary data.</text>
</comment>
<dbReference type="EMBL" id="QGUI02000293">
    <property type="protein sequence ID" value="MFO7193876.1"/>
    <property type="molecule type" value="Genomic_DNA"/>
</dbReference>